<dbReference type="InterPro" id="IPR003864">
    <property type="entry name" value="CSC1/OSCA1-like_7TM"/>
</dbReference>
<evidence type="ECO:0000256" key="3">
    <source>
        <dbReference type="ARBA" id="ARBA00022448"/>
    </source>
</evidence>
<feature type="signal peptide" evidence="9">
    <location>
        <begin position="1"/>
        <end position="19"/>
    </location>
</feature>
<accession>A0A8H5ASP1</accession>
<evidence type="ECO:0000256" key="9">
    <source>
        <dbReference type="SAM" id="SignalP"/>
    </source>
</evidence>
<evidence type="ECO:0000313" key="14">
    <source>
        <dbReference type="Proteomes" id="UP000567179"/>
    </source>
</evidence>
<keyword evidence="9" id="KW-0732">Signal</keyword>
<feature type="transmembrane region" description="Helical" evidence="8">
    <location>
        <begin position="655"/>
        <end position="673"/>
    </location>
</feature>
<dbReference type="EMBL" id="JAACJJ010000058">
    <property type="protein sequence ID" value="KAF5310006.1"/>
    <property type="molecule type" value="Genomic_DNA"/>
</dbReference>
<feature type="transmembrane region" description="Helical" evidence="8">
    <location>
        <begin position="401"/>
        <end position="427"/>
    </location>
</feature>
<feature type="transmembrane region" description="Helical" evidence="8">
    <location>
        <begin position="591"/>
        <end position="610"/>
    </location>
</feature>
<evidence type="ECO:0000256" key="5">
    <source>
        <dbReference type="ARBA" id="ARBA00022989"/>
    </source>
</evidence>
<feature type="transmembrane region" description="Helical" evidence="8">
    <location>
        <begin position="679"/>
        <end position="699"/>
    </location>
</feature>
<feature type="compositionally biased region" description="Gly residues" evidence="7">
    <location>
        <begin position="948"/>
        <end position="971"/>
    </location>
</feature>
<evidence type="ECO:0000256" key="7">
    <source>
        <dbReference type="SAM" id="MobiDB-lite"/>
    </source>
</evidence>
<feature type="transmembrane region" description="Helical" evidence="8">
    <location>
        <begin position="543"/>
        <end position="570"/>
    </location>
</feature>
<evidence type="ECO:0000259" key="10">
    <source>
        <dbReference type="Pfam" id="PF02714"/>
    </source>
</evidence>
<feature type="domain" description="CSC1/OSCA1-like 7TM region" evidence="10">
    <location>
        <begin position="399"/>
        <end position="673"/>
    </location>
</feature>
<feature type="transmembrane region" description="Helical" evidence="8">
    <location>
        <begin position="616"/>
        <end position="634"/>
    </location>
</feature>
<evidence type="ECO:0008006" key="15">
    <source>
        <dbReference type="Google" id="ProtNLM"/>
    </source>
</evidence>
<feature type="domain" description="CSC1/OSCA1-like cytosolic" evidence="12">
    <location>
        <begin position="202"/>
        <end position="388"/>
    </location>
</feature>
<keyword evidence="4 8" id="KW-0812">Transmembrane</keyword>
<dbReference type="GO" id="GO:0005227">
    <property type="term" value="F:calcium-activated cation channel activity"/>
    <property type="evidence" value="ECO:0007669"/>
    <property type="project" value="InterPro"/>
</dbReference>
<evidence type="ECO:0000313" key="13">
    <source>
        <dbReference type="EMBL" id="KAF5310006.1"/>
    </source>
</evidence>
<feature type="transmembrane region" description="Helical" evidence="8">
    <location>
        <begin position="494"/>
        <end position="515"/>
    </location>
</feature>
<dbReference type="InterPro" id="IPR032880">
    <property type="entry name" value="CSC1/OSCA1-like_N"/>
</dbReference>
<dbReference type="InterPro" id="IPR045122">
    <property type="entry name" value="Csc1-like"/>
</dbReference>
<keyword evidence="3" id="KW-0813">Transport</keyword>
<feature type="transmembrane region" description="Helical" evidence="8">
    <location>
        <begin position="455"/>
        <end position="474"/>
    </location>
</feature>
<gene>
    <name evidence="13" type="ORF">D9619_010422</name>
</gene>
<keyword evidence="6 8" id="KW-0472">Membrane</keyword>
<dbReference type="GO" id="GO:0005886">
    <property type="term" value="C:plasma membrane"/>
    <property type="evidence" value="ECO:0007669"/>
    <property type="project" value="TreeGrafter"/>
</dbReference>
<feature type="compositionally biased region" description="Low complexity" evidence="7">
    <location>
        <begin position="840"/>
        <end position="856"/>
    </location>
</feature>
<dbReference type="Pfam" id="PF13967">
    <property type="entry name" value="RSN1_TM"/>
    <property type="match status" value="1"/>
</dbReference>
<dbReference type="InterPro" id="IPR027815">
    <property type="entry name" value="CSC1/OSCA1-like_cyt"/>
</dbReference>
<comment type="caution">
    <text evidence="13">The sequence shown here is derived from an EMBL/GenBank/DDBJ whole genome shotgun (WGS) entry which is preliminary data.</text>
</comment>
<dbReference type="Pfam" id="PF02714">
    <property type="entry name" value="RSN1_7TM"/>
    <property type="match status" value="1"/>
</dbReference>
<feature type="chain" id="PRO_5034995947" description="DUF221-domain-containing protein" evidence="9">
    <location>
        <begin position="20"/>
        <end position="1006"/>
    </location>
</feature>
<dbReference type="Proteomes" id="UP000567179">
    <property type="component" value="Unassembled WGS sequence"/>
</dbReference>
<organism evidence="13 14">
    <name type="scientific">Psilocybe cf. subviscida</name>
    <dbReference type="NCBI Taxonomy" id="2480587"/>
    <lineage>
        <taxon>Eukaryota</taxon>
        <taxon>Fungi</taxon>
        <taxon>Dikarya</taxon>
        <taxon>Basidiomycota</taxon>
        <taxon>Agaricomycotina</taxon>
        <taxon>Agaricomycetes</taxon>
        <taxon>Agaricomycetidae</taxon>
        <taxon>Agaricales</taxon>
        <taxon>Agaricineae</taxon>
        <taxon>Strophariaceae</taxon>
        <taxon>Psilocybe</taxon>
    </lineage>
</organism>
<evidence type="ECO:0000256" key="1">
    <source>
        <dbReference type="ARBA" id="ARBA00004141"/>
    </source>
</evidence>
<comment type="similarity">
    <text evidence="2">Belongs to the CSC1 (TC 1.A.17) family.</text>
</comment>
<dbReference type="OrthoDB" id="1689567at2759"/>
<keyword evidence="14" id="KW-1185">Reference proteome</keyword>
<feature type="region of interest" description="Disordered" evidence="7">
    <location>
        <begin position="840"/>
        <end position="877"/>
    </location>
</feature>
<comment type="subcellular location">
    <subcellularLocation>
        <location evidence="1">Membrane</location>
        <topology evidence="1">Multi-pass membrane protein</topology>
    </subcellularLocation>
</comment>
<protein>
    <recommendedName>
        <fullName evidence="15">DUF221-domain-containing protein</fullName>
    </recommendedName>
</protein>
<sequence length="1006" mass="112492">MASSFLAALFLSTLDDGDGGGGTLPPGTPPTGKWPLLFAPRTKLKGFSPHEAHAHQAFFGWIMPTIRTSEFTVLQIVGLDAAVLLNFFKMSFYLFSVCSMFAVCILMPINWTHNKDLDDDDDWPGDEGWPNLTKRAFEPPGNHTAPPDWLDLISDANSYLSVHLVFTYLFTILALYFIYKNYRRFIRSRQLFSLELVHSIPARTVLVTSLPRHLQGERPLAEYFENMGMAVESVTVCREVGTLKTLLDRRTNALLELESAWVSYVGNPSTVEEYDPEGVGANLIDFDIEGGQAPNRFVVPHRPRPTLRPGWFKAKVDALEYLEAQFKKADEDVKKKRRLGKFKPTGAAFVTFEKMASAQIAVQVAHAPNPYQITTYPAPEPRDIVWSNMAPSNAAMRTRDIFVLAIMALLLFFWFFPITALASLLSYNEIKKVMPWLGRLIDRNEQVRAIVQNSLPSVAMITLNAFLPFILEGLTYVQGYRARSWVEYSLLKKYFLFLLINVVFIFLLATTYWQLVRDLANSPAKVPEKLAQSLQAGRARHFFLSYVILQGLGIMPLQLLNLGVILPRFFYRAFLTRTPRDFAELNAPPMINYGVVYPQAILMFVITLLYSVVQPLIVIFGAIYFGVGYVVYKYKLLFVFYKPYESQGQAWPITFIRLIWGVVIFLLFMIGIFTLRKSYILSSLLVPLLAGTVVWSWYVDKALRPLSKYVGLSSVFEVQRGEETADVSRLRAGHPVTWSQSNLNRRRYAQNDDTLYVAPEDERTDYSQPPMANWYSGVLNTGKRRYGHPALNGVLPEPWLPLKKGQTLVNHDRNGHGRTTPPGDQAVVLTLRKRYSISRARSAPAASGSASEAGPSTLANLDGGPPPMPTDPITVIDPWQDARPEHKRTLSHRLSYDHASGVIMLPDGADWMEEEEEDSDEAADYGTEHGLDQSIASLLSNDDATGAGPSGTGSGSGNGSGGGGQGVGLGPVGQRVSRYGTYFHHPERRTRLFSAPSIPGAFPAQR</sequence>
<evidence type="ECO:0000256" key="4">
    <source>
        <dbReference type="ARBA" id="ARBA00022692"/>
    </source>
</evidence>
<feature type="domain" description="CSC1/OSCA1-like N-terminal transmembrane" evidence="11">
    <location>
        <begin position="33"/>
        <end position="180"/>
    </location>
</feature>
<dbReference type="PANTHER" id="PTHR13018:SF5">
    <property type="entry name" value="RE44586P"/>
    <property type="match status" value="1"/>
</dbReference>
<proteinExistence type="inferred from homology"/>
<feature type="transmembrane region" description="Helical" evidence="8">
    <location>
        <begin position="93"/>
        <end position="111"/>
    </location>
</feature>
<keyword evidence="5 8" id="KW-1133">Transmembrane helix</keyword>
<dbReference type="Pfam" id="PF14703">
    <property type="entry name" value="PHM7_cyt"/>
    <property type="match status" value="1"/>
</dbReference>
<evidence type="ECO:0000259" key="12">
    <source>
        <dbReference type="Pfam" id="PF14703"/>
    </source>
</evidence>
<dbReference type="PANTHER" id="PTHR13018">
    <property type="entry name" value="PROBABLE MEMBRANE PROTEIN DUF221-RELATED"/>
    <property type="match status" value="1"/>
</dbReference>
<evidence type="ECO:0000259" key="11">
    <source>
        <dbReference type="Pfam" id="PF13967"/>
    </source>
</evidence>
<feature type="transmembrane region" description="Helical" evidence="8">
    <location>
        <begin position="159"/>
        <end position="179"/>
    </location>
</feature>
<dbReference type="AlphaFoldDB" id="A0A8H5ASP1"/>
<evidence type="ECO:0000256" key="2">
    <source>
        <dbReference type="ARBA" id="ARBA00007779"/>
    </source>
</evidence>
<evidence type="ECO:0000256" key="8">
    <source>
        <dbReference type="SAM" id="Phobius"/>
    </source>
</evidence>
<reference evidence="13 14" key="1">
    <citation type="journal article" date="2020" name="ISME J.">
        <title>Uncovering the hidden diversity of litter-decomposition mechanisms in mushroom-forming fungi.</title>
        <authorList>
            <person name="Floudas D."/>
            <person name="Bentzer J."/>
            <person name="Ahren D."/>
            <person name="Johansson T."/>
            <person name="Persson P."/>
            <person name="Tunlid A."/>
        </authorList>
    </citation>
    <scope>NUCLEOTIDE SEQUENCE [LARGE SCALE GENOMIC DNA]</scope>
    <source>
        <strain evidence="13 14">CBS 101986</strain>
    </source>
</reference>
<name>A0A8H5ASP1_9AGAR</name>
<evidence type="ECO:0000256" key="6">
    <source>
        <dbReference type="ARBA" id="ARBA00023136"/>
    </source>
</evidence>
<feature type="region of interest" description="Disordered" evidence="7">
    <location>
        <begin position="940"/>
        <end position="1006"/>
    </location>
</feature>